<gene>
    <name evidence="2" type="ORF">Mco01_10720</name>
</gene>
<reference evidence="2 3" key="1">
    <citation type="submission" date="2021-01" db="EMBL/GenBank/DDBJ databases">
        <title>Whole genome shotgun sequence of Microbispora corallina NBRC 16416.</title>
        <authorList>
            <person name="Komaki H."/>
            <person name="Tamura T."/>
        </authorList>
    </citation>
    <scope>NUCLEOTIDE SEQUENCE [LARGE SCALE GENOMIC DNA]</scope>
    <source>
        <strain evidence="2 3">NBRC 16416</strain>
    </source>
</reference>
<dbReference type="Proteomes" id="UP000603904">
    <property type="component" value="Unassembled WGS sequence"/>
</dbReference>
<evidence type="ECO:0000256" key="1">
    <source>
        <dbReference type="SAM" id="MobiDB-lite"/>
    </source>
</evidence>
<feature type="region of interest" description="Disordered" evidence="1">
    <location>
        <begin position="21"/>
        <end position="56"/>
    </location>
</feature>
<protein>
    <recommendedName>
        <fullName evidence="4">Lipoprotein</fullName>
    </recommendedName>
</protein>
<dbReference type="EMBL" id="BOOC01000003">
    <property type="protein sequence ID" value="GIH38072.1"/>
    <property type="molecule type" value="Genomic_DNA"/>
</dbReference>
<keyword evidence="3" id="KW-1185">Reference proteome</keyword>
<evidence type="ECO:0000313" key="2">
    <source>
        <dbReference type="EMBL" id="GIH38072.1"/>
    </source>
</evidence>
<evidence type="ECO:0008006" key="4">
    <source>
        <dbReference type="Google" id="ProtNLM"/>
    </source>
</evidence>
<sequence length="198" mass="20004">MILAVASLFVPVAACGTGDPPHAPPGAGAAGNSGGESPGSGASGAGGVSPGAGTSATGTVQVMPVMREISRCFRSHGVPGFPDPIVDNRSGYPIFPPNAPRVPQAARAACEPIARRLPPGAMATHPPTPEYMRGLIAYAGCMRAHGLPDWPDPDPDGEFPLPPRLLAAGKRGFVAQMRSCAAVNPDPSKRVSIRGAAS</sequence>
<comment type="caution">
    <text evidence="2">The sequence shown here is derived from an EMBL/GenBank/DDBJ whole genome shotgun (WGS) entry which is preliminary data.</text>
</comment>
<evidence type="ECO:0000313" key="3">
    <source>
        <dbReference type="Proteomes" id="UP000603904"/>
    </source>
</evidence>
<organism evidence="2 3">
    <name type="scientific">Microbispora corallina</name>
    <dbReference type="NCBI Taxonomy" id="83302"/>
    <lineage>
        <taxon>Bacteria</taxon>
        <taxon>Bacillati</taxon>
        <taxon>Actinomycetota</taxon>
        <taxon>Actinomycetes</taxon>
        <taxon>Streptosporangiales</taxon>
        <taxon>Streptosporangiaceae</taxon>
        <taxon>Microbispora</taxon>
    </lineage>
</organism>
<accession>A0ABQ4FTK2</accession>
<name>A0ABQ4FTK2_9ACTN</name>
<proteinExistence type="predicted"/>
<feature type="compositionally biased region" description="Gly residues" evidence="1">
    <location>
        <begin position="28"/>
        <end position="50"/>
    </location>
</feature>